<dbReference type="AlphaFoldDB" id="A0AA38L051"/>
<reference evidence="1 2" key="1">
    <citation type="journal article" date="2021" name="Nat. Plants">
        <title>The Taxus genome provides insights into paclitaxel biosynthesis.</title>
        <authorList>
            <person name="Xiong X."/>
            <person name="Gou J."/>
            <person name="Liao Q."/>
            <person name="Li Y."/>
            <person name="Zhou Q."/>
            <person name="Bi G."/>
            <person name="Li C."/>
            <person name="Du R."/>
            <person name="Wang X."/>
            <person name="Sun T."/>
            <person name="Guo L."/>
            <person name="Liang H."/>
            <person name="Lu P."/>
            <person name="Wu Y."/>
            <person name="Zhang Z."/>
            <person name="Ro D.K."/>
            <person name="Shang Y."/>
            <person name="Huang S."/>
            <person name="Yan J."/>
        </authorList>
    </citation>
    <scope>NUCLEOTIDE SEQUENCE [LARGE SCALE GENOMIC DNA]</scope>
    <source>
        <strain evidence="1">Ta-2019</strain>
    </source>
</reference>
<feature type="non-terminal residue" evidence="1">
    <location>
        <position position="1"/>
    </location>
</feature>
<gene>
    <name evidence="1" type="ORF">KI387_035596</name>
</gene>
<keyword evidence="2" id="KW-1185">Reference proteome</keyword>
<evidence type="ECO:0000313" key="2">
    <source>
        <dbReference type="Proteomes" id="UP000824469"/>
    </source>
</evidence>
<dbReference type="PANTHER" id="PTHR10794:SF63">
    <property type="entry name" value="ALPHA_BETA HYDROLASE 1, ISOFORM A"/>
    <property type="match status" value="1"/>
</dbReference>
<evidence type="ECO:0000313" key="1">
    <source>
        <dbReference type="EMBL" id="KAH9307685.1"/>
    </source>
</evidence>
<organism evidence="1 2">
    <name type="scientific">Taxus chinensis</name>
    <name type="common">Chinese yew</name>
    <name type="synonym">Taxus wallichiana var. chinensis</name>
    <dbReference type="NCBI Taxonomy" id="29808"/>
    <lineage>
        <taxon>Eukaryota</taxon>
        <taxon>Viridiplantae</taxon>
        <taxon>Streptophyta</taxon>
        <taxon>Embryophyta</taxon>
        <taxon>Tracheophyta</taxon>
        <taxon>Spermatophyta</taxon>
        <taxon>Pinopsida</taxon>
        <taxon>Pinidae</taxon>
        <taxon>Conifers II</taxon>
        <taxon>Cupressales</taxon>
        <taxon>Taxaceae</taxon>
        <taxon>Taxus</taxon>
    </lineage>
</organism>
<accession>A0AA38L051</accession>
<dbReference type="GO" id="GO:0047372">
    <property type="term" value="F:monoacylglycerol lipase activity"/>
    <property type="evidence" value="ECO:0007669"/>
    <property type="project" value="TreeGrafter"/>
</dbReference>
<name>A0AA38L051_TAXCH</name>
<dbReference type="Proteomes" id="UP000824469">
    <property type="component" value="Unassembled WGS sequence"/>
</dbReference>
<comment type="caution">
    <text evidence="1">The sequence shown here is derived from an EMBL/GenBank/DDBJ whole genome shotgun (WGS) entry which is preliminary data.</text>
</comment>
<proteinExistence type="predicted"/>
<feature type="non-terminal residue" evidence="1">
    <location>
        <position position="69"/>
    </location>
</feature>
<dbReference type="GO" id="GO:0034338">
    <property type="term" value="F:short-chain carboxylesterase activity"/>
    <property type="evidence" value="ECO:0007669"/>
    <property type="project" value="TreeGrafter"/>
</dbReference>
<protein>
    <submittedName>
        <fullName evidence="1">Uncharacterized protein</fullName>
    </submittedName>
</protein>
<sequence length="69" mass="7905">YWPTPWLCSPHLQTAFLHFFGRPPIIEYQRQIFLTPDGETIALDWYINKVSKGPAKLSTPFSGNEATPI</sequence>
<dbReference type="InterPro" id="IPR050960">
    <property type="entry name" value="AB_hydrolase_4_sf"/>
</dbReference>
<dbReference type="EMBL" id="JAHRHJ020000007">
    <property type="protein sequence ID" value="KAH9307685.1"/>
    <property type="molecule type" value="Genomic_DNA"/>
</dbReference>
<dbReference type="PANTHER" id="PTHR10794">
    <property type="entry name" value="ABHYDROLASE DOMAIN-CONTAINING PROTEIN"/>
    <property type="match status" value="1"/>
</dbReference>